<reference evidence="1 2" key="1">
    <citation type="journal article" date="2024" name="G3 (Bethesda)">
        <title>Genome assembly of Hibiscus sabdariffa L. provides insights into metabolisms of medicinal natural products.</title>
        <authorList>
            <person name="Kim T."/>
        </authorList>
    </citation>
    <scope>NUCLEOTIDE SEQUENCE [LARGE SCALE GENOMIC DNA]</scope>
    <source>
        <strain evidence="1">TK-2024</strain>
        <tissue evidence="1">Old leaves</tissue>
    </source>
</reference>
<evidence type="ECO:0000313" key="1">
    <source>
        <dbReference type="EMBL" id="KAK8596905.1"/>
    </source>
</evidence>
<organism evidence="1 2">
    <name type="scientific">Hibiscus sabdariffa</name>
    <name type="common">roselle</name>
    <dbReference type="NCBI Taxonomy" id="183260"/>
    <lineage>
        <taxon>Eukaryota</taxon>
        <taxon>Viridiplantae</taxon>
        <taxon>Streptophyta</taxon>
        <taxon>Embryophyta</taxon>
        <taxon>Tracheophyta</taxon>
        <taxon>Spermatophyta</taxon>
        <taxon>Magnoliopsida</taxon>
        <taxon>eudicotyledons</taxon>
        <taxon>Gunneridae</taxon>
        <taxon>Pentapetalae</taxon>
        <taxon>rosids</taxon>
        <taxon>malvids</taxon>
        <taxon>Malvales</taxon>
        <taxon>Malvaceae</taxon>
        <taxon>Malvoideae</taxon>
        <taxon>Hibiscus</taxon>
    </lineage>
</organism>
<sequence>MESSLPHRRWSHLCQHPPSPLFSRVWTLILLKVRVWLERATSWSSYESLTLQLDLWVMSWPNANLVSEPNCGSEP</sequence>
<comment type="caution">
    <text evidence="1">The sequence shown here is derived from an EMBL/GenBank/DDBJ whole genome shotgun (WGS) entry which is preliminary data.</text>
</comment>
<dbReference type="Proteomes" id="UP001472677">
    <property type="component" value="Unassembled WGS sequence"/>
</dbReference>
<protein>
    <submittedName>
        <fullName evidence="1">Uncharacterized protein</fullName>
    </submittedName>
</protein>
<name>A0ABR2G8K2_9ROSI</name>
<evidence type="ECO:0000313" key="2">
    <source>
        <dbReference type="Proteomes" id="UP001472677"/>
    </source>
</evidence>
<dbReference type="EMBL" id="JBBPBM010000002">
    <property type="protein sequence ID" value="KAK8596905.1"/>
    <property type="molecule type" value="Genomic_DNA"/>
</dbReference>
<keyword evidence="2" id="KW-1185">Reference proteome</keyword>
<proteinExistence type="predicted"/>
<accession>A0ABR2G8K2</accession>
<gene>
    <name evidence="1" type="ORF">V6N12_065384</name>
</gene>